<keyword evidence="1" id="KW-0472">Membrane</keyword>
<reference evidence="2 3" key="1">
    <citation type="submission" date="2019-09" db="EMBL/GenBank/DDBJ databases">
        <title>Complete genome sequence of Arachidicoccus sp. B3-10 isolated from apple orchard soil.</title>
        <authorList>
            <person name="Kim H.S."/>
            <person name="Han K.-I."/>
            <person name="Suh M.K."/>
            <person name="Lee K.C."/>
            <person name="Eom M.K."/>
            <person name="Kim J.-S."/>
            <person name="Kang S.W."/>
            <person name="Sin Y."/>
            <person name="Lee J.-S."/>
        </authorList>
    </citation>
    <scope>NUCLEOTIDE SEQUENCE [LARGE SCALE GENOMIC DNA]</scope>
    <source>
        <strain evidence="2 3">B3-10</strain>
    </source>
</reference>
<dbReference type="AlphaFoldDB" id="A0A5P2G446"/>
<feature type="transmembrane region" description="Helical" evidence="1">
    <location>
        <begin position="7"/>
        <end position="26"/>
    </location>
</feature>
<keyword evidence="1" id="KW-0812">Transmembrane</keyword>
<feature type="transmembrane region" description="Helical" evidence="1">
    <location>
        <begin position="46"/>
        <end position="65"/>
    </location>
</feature>
<dbReference type="RefSeq" id="WP_131328760.1">
    <property type="nucleotide sequence ID" value="NZ_CP044016.1"/>
</dbReference>
<organism evidence="2 3">
    <name type="scientific">Rhizosphaericola mali</name>
    <dbReference type="NCBI Taxonomy" id="2545455"/>
    <lineage>
        <taxon>Bacteria</taxon>
        <taxon>Pseudomonadati</taxon>
        <taxon>Bacteroidota</taxon>
        <taxon>Chitinophagia</taxon>
        <taxon>Chitinophagales</taxon>
        <taxon>Chitinophagaceae</taxon>
        <taxon>Rhizosphaericola</taxon>
    </lineage>
</organism>
<evidence type="ECO:0008006" key="4">
    <source>
        <dbReference type="Google" id="ProtNLM"/>
    </source>
</evidence>
<name>A0A5P2G446_9BACT</name>
<evidence type="ECO:0000256" key="1">
    <source>
        <dbReference type="SAM" id="Phobius"/>
    </source>
</evidence>
<feature type="transmembrane region" description="Helical" evidence="1">
    <location>
        <begin position="77"/>
        <end position="96"/>
    </location>
</feature>
<protein>
    <recommendedName>
        <fullName evidence="4">DUF4345 domain-containing protein</fullName>
    </recommendedName>
</protein>
<dbReference type="EMBL" id="CP044016">
    <property type="protein sequence ID" value="QES87873.1"/>
    <property type="molecule type" value="Genomic_DNA"/>
</dbReference>
<keyword evidence="1" id="KW-1133">Transmembrane helix</keyword>
<evidence type="ECO:0000313" key="2">
    <source>
        <dbReference type="EMBL" id="QES87873.1"/>
    </source>
</evidence>
<feature type="transmembrane region" description="Helical" evidence="1">
    <location>
        <begin position="108"/>
        <end position="130"/>
    </location>
</feature>
<keyword evidence="3" id="KW-1185">Reference proteome</keyword>
<sequence length="132" mass="15540">MEIHYKIIGIILIILAIIHFVFPKFFDWKEELKPLSLINRQMMYVHTFFIAFVVFLMGILCLISSNELINTQLGKTISLGLGLFWTIRFIFQFLVYSPKLWKGKYFESIVHIAFSILWLYLSVVFLKVGLSL</sequence>
<proteinExistence type="predicted"/>
<evidence type="ECO:0000313" key="3">
    <source>
        <dbReference type="Proteomes" id="UP000292424"/>
    </source>
</evidence>
<accession>A0A5P2G446</accession>
<gene>
    <name evidence="2" type="ORF">E0W69_004080</name>
</gene>
<dbReference type="OrthoDB" id="670562at2"/>
<dbReference type="KEGG" id="arac:E0W69_004080"/>
<dbReference type="Proteomes" id="UP000292424">
    <property type="component" value="Chromosome"/>
</dbReference>